<organism evidence="2 3">
    <name type="scientific">Duncaniella muris</name>
    <dbReference type="NCBI Taxonomy" id="2094150"/>
    <lineage>
        <taxon>Bacteria</taxon>
        <taxon>Pseudomonadati</taxon>
        <taxon>Bacteroidota</taxon>
        <taxon>Bacteroidia</taxon>
        <taxon>Bacteroidales</taxon>
        <taxon>Muribaculaceae</taxon>
        <taxon>Duncaniella</taxon>
    </lineage>
</organism>
<dbReference type="Pfam" id="PF13088">
    <property type="entry name" value="BNR_2"/>
    <property type="match status" value="1"/>
</dbReference>
<accession>A0A2V1IK10</accession>
<dbReference type="RefSeq" id="WP_107032064.1">
    <property type="nucleotide sequence ID" value="NZ_CAORQB010000036.1"/>
</dbReference>
<feature type="domain" description="Sialidase" evidence="1">
    <location>
        <begin position="10"/>
        <end position="58"/>
    </location>
</feature>
<protein>
    <recommendedName>
        <fullName evidence="1">Sialidase domain-containing protein</fullName>
    </recommendedName>
</protein>
<dbReference type="EMBL" id="PUEC01000011">
    <property type="protein sequence ID" value="PWB02599.1"/>
    <property type="molecule type" value="Genomic_DNA"/>
</dbReference>
<proteinExistence type="predicted"/>
<dbReference type="AlphaFoldDB" id="A0A2V1IK10"/>
<comment type="caution">
    <text evidence="2">The sequence shown here is derived from an EMBL/GenBank/DDBJ whole genome shotgun (WGS) entry which is preliminary data.</text>
</comment>
<dbReference type="Proteomes" id="UP000244905">
    <property type="component" value="Unassembled WGS sequence"/>
</dbReference>
<dbReference type="InterPro" id="IPR011040">
    <property type="entry name" value="Sialidase"/>
</dbReference>
<dbReference type="PANTHER" id="PTHR43752:SF2">
    <property type="entry name" value="BNR_ASP-BOX REPEAT FAMILY PROTEIN"/>
    <property type="match status" value="1"/>
</dbReference>
<sequence>MVFRASCRNSTRCRRTPLCIAVSDDGETWRHELTLENSPVSQYSYPAIIQGRDGKVHCVYTWRRQRVAYKQIDL</sequence>
<evidence type="ECO:0000313" key="2">
    <source>
        <dbReference type="EMBL" id="PWB02599.1"/>
    </source>
</evidence>
<dbReference type="SUPFAM" id="SSF50939">
    <property type="entry name" value="Sialidases"/>
    <property type="match status" value="1"/>
</dbReference>
<gene>
    <name evidence="2" type="ORF">C5O23_06115</name>
</gene>
<dbReference type="InterPro" id="IPR036278">
    <property type="entry name" value="Sialidase_sf"/>
</dbReference>
<reference evidence="3" key="1">
    <citation type="submission" date="2018-02" db="EMBL/GenBank/DDBJ databases">
        <authorList>
            <person name="Clavel T."/>
            <person name="Strowig T."/>
        </authorList>
    </citation>
    <scope>NUCLEOTIDE SEQUENCE [LARGE SCALE GENOMIC DNA]</scope>
    <source>
        <strain evidence="3">DSM 103720</strain>
    </source>
</reference>
<dbReference type="CDD" id="cd15482">
    <property type="entry name" value="Sialidase_non-viral"/>
    <property type="match status" value="1"/>
</dbReference>
<dbReference type="Gene3D" id="2.120.10.10">
    <property type="match status" value="1"/>
</dbReference>
<name>A0A2V1IK10_9BACT</name>
<evidence type="ECO:0000313" key="3">
    <source>
        <dbReference type="Proteomes" id="UP000244905"/>
    </source>
</evidence>
<evidence type="ECO:0000259" key="1">
    <source>
        <dbReference type="Pfam" id="PF13088"/>
    </source>
</evidence>
<keyword evidence="3" id="KW-1185">Reference proteome</keyword>
<dbReference type="PANTHER" id="PTHR43752">
    <property type="entry name" value="BNR/ASP-BOX REPEAT FAMILY PROTEIN"/>
    <property type="match status" value="1"/>
</dbReference>